<dbReference type="EMBL" id="CAKLBY020000173">
    <property type="protein sequence ID" value="CAK7931260.1"/>
    <property type="molecule type" value="Genomic_DNA"/>
</dbReference>
<name>A0AAV1UD35_9STRA</name>
<dbReference type="AlphaFoldDB" id="A0AAV1UD35"/>
<evidence type="ECO:0000313" key="1">
    <source>
        <dbReference type="EMBL" id="CAK7931260.1"/>
    </source>
</evidence>
<comment type="caution">
    <text evidence="1">The sequence shown here is derived from an EMBL/GenBank/DDBJ whole genome shotgun (WGS) entry which is preliminary data.</text>
</comment>
<protein>
    <submittedName>
        <fullName evidence="1">Uncharacterized protein</fullName>
    </submittedName>
</protein>
<sequence>MSARFQPRASIMYVGSGFHPSRIRGNRALRFFETFRTSFGLTSPCTRLVQTWSTTCVFSR</sequence>
<evidence type="ECO:0000313" key="2">
    <source>
        <dbReference type="Proteomes" id="UP001162060"/>
    </source>
</evidence>
<proteinExistence type="predicted"/>
<dbReference type="Proteomes" id="UP001162060">
    <property type="component" value="Unassembled WGS sequence"/>
</dbReference>
<gene>
    <name evidence="1" type="ORF">PM001_LOCUS16410</name>
</gene>
<accession>A0AAV1UD35</accession>
<reference evidence="1" key="1">
    <citation type="submission" date="2024-01" db="EMBL/GenBank/DDBJ databases">
        <authorList>
            <person name="Webb A."/>
        </authorList>
    </citation>
    <scope>NUCLEOTIDE SEQUENCE</scope>
    <source>
        <strain evidence="1">Pm1</strain>
    </source>
</reference>
<organism evidence="1 2">
    <name type="scientific">Peronospora matthiolae</name>
    <dbReference type="NCBI Taxonomy" id="2874970"/>
    <lineage>
        <taxon>Eukaryota</taxon>
        <taxon>Sar</taxon>
        <taxon>Stramenopiles</taxon>
        <taxon>Oomycota</taxon>
        <taxon>Peronosporomycetes</taxon>
        <taxon>Peronosporales</taxon>
        <taxon>Peronosporaceae</taxon>
        <taxon>Peronospora</taxon>
    </lineage>
</organism>